<dbReference type="OrthoDB" id="2686015at2759"/>
<dbReference type="EMBL" id="KN822135">
    <property type="protein sequence ID" value="KIM55396.1"/>
    <property type="molecule type" value="Genomic_DNA"/>
</dbReference>
<keyword evidence="3" id="KW-1185">Reference proteome</keyword>
<evidence type="ECO:0000313" key="3">
    <source>
        <dbReference type="Proteomes" id="UP000053989"/>
    </source>
</evidence>
<protein>
    <submittedName>
        <fullName evidence="2">Uncharacterized protein</fullName>
    </submittedName>
</protein>
<feature type="compositionally biased region" description="Basic and acidic residues" evidence="1">
    <location>
        <begin position="70"/>
        <end position="88"/>
    </location>
</feature>
<evidence type="ECO:0000256" key="1">
    <source>
        <dbReference type="SAM" id="MobiDB-lite"/>
    </source>
</evidence>
<feature type="region of interest" description="Disordered" evidence="1">
    <location>
        <begin position="60"/>
        <end position="94"/>
    </location>
</feature>
<evidence type="ECO:0000313" key="2">
    <source>
        <dbReference type="EMBL" id="KIM55396.1"/>
    </source>
</evidence>
<gene>
    <name evidence="2" type="ORF">SCLCIDRAFT_1221075</name>
</gene>
<reference evidence="3" key="2">
    <citation type="submission" date="2015-01" db="EMBL/GenBank/DDBJ databases">
        <title>Evolutionary Origins and Diversification of the Mycorrhizal Mutualists.</title>
        <authorList>
            <consortium name="DOE Joint Genome Institute"/>
            <consortium name="Mycorrhizal Genomics Consortium"/>
            <person name="Kohler A."/>
            <person name="Kuo A."/>
            <person name="Nagy L.G."/>
            <person name="Floudas D."/>
            <person name="Copeland A."/>
            <person name="Barry K.W."/>
            <person name="Cichocki N."/>
            <person name="Veneault-Fourrey C."/>
            <person name="LaButti K."/>
            <person name="Lindquist E.A."/>
            <person name="Lipzen A."/>
            <person name="Lundell T."/>
            <person name="Morin E."/>
            <person name="Murat C."/>
            <person name="Riley R."/>
            <person name="Ohm R."/>
            <person name="Sun H."/>
            <person name="Tunlid A."/>
            <person name="Henrissat B."/>
            <person name="Grigoriev I.V."/>
            <person name="Hibbett D.S."/>
            <person name="Martin F."/>
        </authorList>
    </citation>
    <scope>NUCLEOTIDE SEQUENCE [LARGE SCALE GENOMIC DNA]</scope>
    <source>
        <strain evidence="3">Foug A</strain>
    </source>
</reference>
<reference evidence="2 3" key="1">
    <citation type="submission" date="2014-04" db="EMBL/GenBank/DDBJ databases">
        <authorList>
            <consortium name="DOE Joint Genome Institute"/>
            <person name="Kuo A."/>
            <person name="Kohler A."/>
            <person name="Nagy L.G."/>
            <person name="Floudas D."/>
            <person name="Copeland A."/>
            <person name="Barry K.W."/>
            <person name="Cichocki N."/>
            <person name="Veneault-Fourrey C."/>
            <person name="LaButti K."/>
            <person name="Lindquist E.A."/>
            <person name="Lipzen A."/>
            <person name="Lundell T."/>
            <person name="Morin E."/>
            <person name="Murat C."/>
            <person name="Sun H."/>
            <person name="Tunlid A."/>
            <person name="Henrissat B."/>
            <person name="Grigoriev I.V."/>
            <person name="Hibbett D.S."/>
            <person name="Martin F."/>
            <person name="Nordberg H.P."/>
            <person name="Cantor M.N."/>
            <person name="Hua S.X."/>
        </authorList>
    </citation>
    <scope>NUCLEOTIDE SEQUENCE [LARGE SCALE GENOMIC DNA]</scope>
    <source>
        <strain evidence="2 3">Foug A</strain>
    </source>
</reference>
<dbReference type="InParanoid" id="A0A0C3DH25"/>
<name>A0A0C3DH25_9AGAM</name>
<accession>A0A0C3DH25</accession>
<proteinExistence type="predicted"/>
<sequence>MDAFQKSSGNFDACAHRHDRHQKWDSKNLLSPSPVSELHDIAIAPICWPFQRNNLLSSDEAQHPSWVPPPEHEAKSELSDEKPEHDASKPYVRHIVPPPCSSMEAYLLLEAARSDRQISSMRKDLAYEIVHRNSIALQLNRLMLERAETDLDAADELVGHVRLTIRQSGHSPAVEYAMRESWPRCPQADKSSSSTFDVVLD</sequence>
<dbReference type="Proteomes" id="UP000053989">
    <property type="component" value="Unassembled WGS sequence"/>
</dbReference>
<dbReference type="AlphaFoldDB" id="A0A0C3DH25"/>
<dbReference type="HOGENOM" id="CLU_108138_0_0_1"/>
<organism evidence="2 3">
    <name type="scientific">Scleroderma citrinum Foug A</name>
    <dbReference type="NCBI Taxonomy" id="1036808"/>
    <lineage>
        <taxon>Eukaryota</taxon>
        <taxon>Fungi</taxon>
        <taxon>Dikarya</taxon>
        <taxon>Basidiomycota</taxon>
        <taxon>Agaricomycotina</taxon>
        <taxon>Agaricomycetes</taxon>
        <taxon>Agaricomycetidae</taxon>
        <taxon>Boletales</taxon>
        <taxon>Sclerodermatineae</taxon>
        <taxon>Sclerodermataceae</taxon>
        <taxon>Scleroderma</taxon>
    </lineage>
</organism>